<dbReference type="AlphaFoldDB" id="A0AAV4UAB7"/>
<dbReference type="EMBL" id="BPLQ01010957">
    <property type="protein sequence ID" value="GIY54699.1"/>
    <property type="molecule type" value="Genomic_DNA"/>
</dbReference>
<name>A0AAV4UAB7_9ARAC</name>
<comment type="caution">
    <text evidence="1">The sequence shown here is derived from an EMBL/GenBank/DDBJ whole genome shotgun (WGS) entry which is preliminary data.</text>
</comment>
<dbReference type="Proteomes" id="UP001054837">
    <property type="component" value="Unassembled WGS sequence"/>
</dbReference>
<organism evidence="1 2">
    <name type="scientific">Caerostris darwini</name>
    <dbReference type="NCBI Taxonomy" id="1538125"/>
    <lineage>
        <taxon>Eukaryota</taxon>
        <taxon>Metazoa</taxon>
        <taxon>Ecdysozoa</taxon>
        <taxon>Arthropoda</taxon>
        <taxon>Chelicerata</taxon>
        <taxon>Arachnida</taxon>
        <taxon>Araneae</taxon>
        <taxon>Araneomorphae</taxon>
        <taxon>Entelegynae</taxon>
        <taxon>Araneoidea</taxon>
        <taxon>Araneidae</taxon>
        <taxon>Caerostris</taxon>
    </lineage>
</organism>
<reference evidence="1 2" key="1">
    <citation type="submission" date="2021-06" db="EMBL/GenBank/DDBJ databases">
        <title>Caerostris darwini draft genome.</title>
        <authorList>
            <person name="Kono N."/>
            <person name="Arakawa K."/>
        </authorList>
    </citation>
    <scope>NUCLEOTIDE SEQUENCE [LARGE SCALE GENOMIC DNA]</scope>
</reference>
<accession>A0AAV4UAB7</accession>
<sequence>MPVGTSKSCSRSTSCFLIEARLGKQQLRLQESGFYERLVSDQRFYTSPRIPFCRRRFHRSITQRRMSGGEICSVLTLFVRLLVVVRERTEQRFIT</sequence>
<evidence type="ECO:0000313" key="2">
    <source>
        <dbReference type="Proteomes" id="UP001054837"/>
    </source>
</evidence>
<evidence type="ECO:0000313" key="1">
    <source>
        <dbReference type="EMBL" id="GIY54699.1"/>
    </source>
</evidence>
<proteinExistence type="predicted"/>
<protein>
    <submittedName>
        <fullName evidence="1">Uncharacterized protein</fullName>
    </submittedName>
</protein>
<keyword evidence="2" id="KW-1185">Reference proteome</keyword>
<gene>
    <name evidence="1" type="ORF">CDAR_240801</name>
</gene>